<dbReference type="OrthoDB" id="1678617at2759"/>
<dbReference type="SUPFAM" id="SSF51905">
    <property type="entry name" value="FAD/NAD(P)-binding domain"/>
    <property type="match status" value="1"/>
</dbReference>
<keyword evidence="7" id="KW-0256">Endoplasmic reticulum</keyword>
<dbReference type="GO" id="GO:0050660">
    <property type="term" value="F:flavin adenine dinucleotide binding"/>
    <property type="evidence" value="ECO:0007669"/>
    <property type="project" value="InterPro"/>
</dbReference>
<dbReference type="AlphaFoldDB" id="A0A0C3ANL4"/>
<keyword evidence="9 11" id="KW-0472">Membrane</keyword>
<dbReference type="Proteomes" id="UP000054097">
    <property type="component" value="Unassembled WGS sequence"/>
</dbReference>
<keyword evidence="5" id="KW-0285">Flavoprotein</keyword>
<dbReference type="STRING" id="933852.A0A0C3ANL4"/>
<evidence type="ECO:0000259" key="12">
    <source>
        <dbReference type="Pfam" id="PF08491"/>
    </source>
</evidence>
<reference evidence="13 14" key="1">
    <citation type="submission" date="2014-04" db="EMBL/GenBank/DDBJ databases">
        <authorList>
            <consortium name="DOE Joint Genome Institute"/>
            <person name="Kuo A."/>
            <person name="Zuccaro A."/>
            <person name="Kohler A."/>
            <person name="Nagy L.G."/>
            <person name="Floudas D."/>
            <person name="Copeland A."/>
            <person name="Barry K.W."/>
            <person name="Cichocki N."/>
            <person name="Veneault-Fourrey C."/>
            <person name="LaButti K."/>
            <person name="Lindquist E.A."/>
            <person name="Lipzen A."/>
            <person name="Lundell T."/>
            <person name="Morin E."/>
            <person name="Murat C."/>
            <person name="Sun H."/>
            <person name="Tunlid A."/>
            <person name="Henrissat B."/>
            <person name="Grigoriev I.V."/>
            <person name="Hibbett D.S."/>
            <person name="Martin F."/>
            <person name="Nordberg H.P."/>
            <person name="Cantor M.N."/>
            <person name="Hua S.X."/>
        </authorList>
    </citation>
    <scope>NUCLEOTIDE SEQUENCE [LARGE SCALE GENOMIC DNA]</scope>
    <source>
        <strain evidence="13 14">MAFF 305830</strain>
    </source>
</reference>
<reference evidence="14" key="2">
    <citation type="submission" date="2015-01" db="EMBL/GenBank/DDBJ databases">
        <title>Evolutionary Origins and Diversification of the Mycorrhizal Mutualists.</title>
        <authorList>
            <consortium name="DOE Joint Genome Institute"/>
            <consortium name="Mycorrhizal Genomics Consortium"/>
            <person name="Kohler A."/>
            <person name="Kuo A."/>
            <person name="Nagy L.G."/>
            <person name="Floudas D."/>
            <person name="Copeland A."/>
            <person name="Barry K.W."/>
            <person name="Cichocki N."/>
            <person name="Veneault-Fourrey C."/>
            <person name="LaButti K."/>
            <person name="Lindquist E.A."/>
            <person name="Lipzen A."/>
            <person name="Lundell T."/>
            <person name="Morin E."/>
            <person name="Murat C."/>
            <person name="Riley R."/>
            <person name="Ohm R."/>
            <person name="Sun H."/>
            <person name="Tunlid A."/>
            <person name="Henrissat B."/>
            <person name="Grigoriev I.V."/>
            <person name="Hibbett D.S."/>
            <person name="Martin F."/>
        </authorList>
    </citation>
    <scope>NUCLEOTIDE SEQUENCE [LARGE SCALE GENOMIC DNA]</scope>
    <source>
        <strain evidence="14">MAFF 305830</strain>
    </source>
</reference>
<evidence type="ECO:0000256" key="11">
    <source>
        <dbReference type="SAM" id="Phobius"/>
    </source>
</evidence>
<dbReference type="PROSITE" id="PS00439">
    <property type="entry name" value="ACYLTRANSF_C_1"/>
    <property type="match status" value="1"/>
</dbReference>
<dbReference type="GO" id="GO:0004506">
    <property type="term" value="F:squalene monooxygenase activity"/>
    <property type="evidence" value="ECO:0007669"/>
    <property type="project" value="UniProtKB-EC"/>
</dbReference>
<proteinExistence type="inferred from homology"/>
<dbReference type="GO" id="GO:0006696">
    <property type="term" value="P:ergosterol biosynthetic process"/>
    <property type="evidence" value="ECO:0007669"/>
    <property type="project" value="TreeGrafter"/>
</dbReference>
<accession>A0A0C3ANL4</accession>
<dbReference type="PANTHER" id="PTHR10835">
    <property type="entry name" value="SQUALENE MONOOXYGENASE"/>
    <property type="match status" value="1"/>
</dbReference>
<evidence type="ECO:0000256" key="9">
    <source>
        <dbReference type="ARBA" id="ARBA00023136"/>
    </source>
</evidence>
<dbReference type="HOGENOM" id="CLU_026390_0_1_1"/>
<dbReference type="EC" id="1.14.14.17" evidence="4"/>
<dbReference type="PRINTS" id="PR00420">
    <property type="entry name" value="RNGMNOXGNASE"/>
</dbReference>
<evidence type="ECO:0000256" key="4">
    <source>
        <dbReference type="ARBA" id="ARBA00012312"/>
    </source>
</evidence>
<evidence type="ECO:0000313" key="13">
    <source>
        <dbReference type="EMBL" id="KIM26155.1"/>
    </source>
</evidence>
<name>A0A0C3ANL4_SERVB</name>
<dbReference type="GO" id="GO:0005783">
    <property type="term" value="C:endoplasmic reticulum"/>
    <property type="evidence" value="ECO:0007669"/>
    <property type="project" value="TreeGrafter"/>
</dbReference>
<keyword evidence="11" id="KW-0812">Transmembrane</keyword>
<evidence type="ECO:0000313" key="14">
    <source>
        <dbReference type="Proteomes" id="UP000054097"/>
    </source>
</evidence>
<keyword evidence="6" id="KW-0274">FAD</keyword>
<comment type="subcellular location">
    <subcellularLocation>
        <location evidence="2">Microsome membrane</location>
        <topology evidence="2">Multi-pass membrane protein</topology>
    </subcellularLocation>
</comment>
<keyword evidence="7" id="KW-0492">Microsome</keyword>
<protein>
    <recommendedName>
        <fullName evidence="4">squalene monooxygenase</fullName>
        <ecNumber evidence="4">1.14.14.17</ecNumber>
    </recommendedName>
</protein>
<dbReference type="InterPro" id="IPR040125">
    <property type="entry name" value="Squalene_monox"/>
</dbReference>
<evidence type="ECO:0000256" key="5">
    <source>
        <dbReference type="ARBA" id="ARBA00022630"/>
    </source>
</evidence>
<dbReference type="PANTHER" id="PTHR10835:SF0">
    <property type="entry name" value="SQUALENE MONOOXYGENASE"/>
    <property type="match status" value="1"/>
</dbReference>
<keyword evidence="11" id="KW-1133">Transmembrane helix</keyword>
<dbReference type="InterPro" id="IPR000542">
    <property type="entry name" value="Carn_acyl_trans"/>
</dbReference>
<dbReference type="GO" id="GO:0016746">
    <property type="term" value="F:acyltransferase activity"/>
    <property type="evidence" value="ECO:0007669"/>
    <property type="project" value="InterPro"/>
</dbReference>
<dbReference type="InterPro" id="IPR013698">
    <property type="entry name" value="Squalene_epoxidase"/>
</dbReference>
<evidence type="ECO:0000256" key="6">
    <source>
        <dbReference type="ARBA" id="ARBA00022827"/>
    </source>
</evidence>
<evidence type="ECO:0000256" key="3">
    <source>
        <dbReference type="ARBA" id="ARBA00008802"/>
    </source>
</evidence>
<feature type="domain" description="Squalene epoxidase" evidence="12">
    <location>
        <begin position="259"/>
        <end position="400"/>
    </location>
</feature>
<comment type="similarity">
    <text evidence="3">Belongs to the squalene monooxygenase family.</text>
</comment>
<keyword evidence="14" id="KW-1185">Reference proteome</keyword>
<feature type="transmembrane region" description="Helical" evidence="11">
    <location>
        <begin position="506"/>
        <end position="524"/>
    </location>
</feature>
<feature type="region of interest" description="Disordered" evidence="10">
    <location>
        <begin position="541"/>
        <end position="572"/>
    </location>
</feature>
<dbReference type="Pfam" id="PF08491">
    <property type="entry name" value="SE"/>
    <property type="match status" value="2"/>
</dbReference>
<evidence type="ECO:0000256" key="10">
    <source>
        <dbReference type="SAM" id="MobiDB-lite"/>
    </source>
</evidence>
<dbReference type="EMBL" id="KN824308">
    <property type="protein sequence ID" value="KIM26155.1"/>
    <property type="molecule type" value="Genomic_DNA"/>
</dbReference>
<evidence type="ECO:0000256" key="7">
    <source>
        <dbReference type="ARBA" id="ARBA00022848"/>
    </source>
</evidence>
<sequence length="616" mass="66840">MSSSKYDVIIVGAGIAGPSMAYALSTSSALRKTIPKESQRTKPLRILLIDSKLRTPDRIVGELLQPGGVLALKRLGMERALEGIDATLAKGYCILRPKGLTPDTPSGKGKAAASIGDQFERVHIPYPEGHVGRSFHHGEFVSSLRACAASAPGVTMLEGIVSPNLVLCPHTGRVLGVRVRETVPKDTGAEEQVYLAKLTIIATGTSNLRKSVYLPSRPLLGAASGDSKPPTITRNLDTKSLGTFHGLILPHPKPSSYILPMYQHGTVILVPGAAGPILLYQVATNETRILIDMPKSSPYANKVQEYVKTVILPNLPTPALQDSLQGLFKEAEAGNGKLSMRWMPNPFFPAPPQGRKRTRDGVVLIGDAWNQRHPLTGGGMTVALWDVVTLATELLNVENVLFGDEDAARSQSTSLANGSGNGVAHSQEWAVGKWDVMEDIFDRWWWKRKGYAATINILSVALYDLFGGSSSNLAALQTGCFKYFERGGECINGPVSLLAGLAPSPVLLFSHFFSVAFYSLWVMFTHEQAVLVDDDGYRSSESSNGKANGHTNGYANGHSNGHSNGHANGHSTNSKKVVMRKPSIFEYPIIFFRCFAVFWTACVVFGPLMWTEIKWW</sequence>
<comment type="cofactor">
    <cofactor evidence="1">
        <name>FAD</name>
        <dbReference type="ChEBI" id="CHEBI:57692"/>
    </cofactor>
</comment>
<feature type="transmembrane region" description="Helical" evidence="11">
    <location>
        <begin position="590"/>
        <end position="610"/>
    </location>
</feature>
<dbReference type="Gene3D" id="3.50.50.60">
    <property type="entry name" value="FAD/NAD(P)-binding domain"/>
    <property type="match status" value="2"/>
</dbReference>
<feature type="domain" description="Squalene epoxidase" evidence="12">
    <location>
        <begin position="440"/>
        <end position="529"/>
    </location>
</feature>
<dbReference type="GO" id="GO:0016020">
    <property type="term" value="C:membrane"/>
    <property type="evidence" value="ECO:0007669"/>
    <property type="project" value="InterPro"/>
</dbReference>
<evidence type="ECO:0000256" key="1">
    <source>
        <dbReference type="ARBA" id="ARBA00001974"/>
    </source>
</evidence>
<evidence type="ECO:0000256" key="8">
    <source>
        <dbReference type="ARBA" id="ARBA00023002"/>
    </source>
</evidence>
<evidence type="ECO:0000256" key="2">
    <source>
        <dbReference type="ARBA" id="ARBA00004154"/>
    </source>
</evidence>
<organism evidence="13 14">
    <name type="scientific">Serendipita vermifera MAFF 305830</name>
    <dbReference type="NCBI Taxonomy" id="933852"/>
    <lineage>
        <taxon>Eukaryota</taxon>
        <taxon>Fungi</taxon>
        <taxon>Dikarya</taxon>
        <taxon>Basidiomycota</taxon>
        <taxon>Agaricomycotina</taxon>
        <taxon>Agaricomycetes</taxon>
        <taxon>Sebacinales</taxon>
        <taxon>Serendipitaceae</taxon>
        <taxon>Serendipita</taxon>
    </lineage>
</organism>
<dbReference type="InterPro" id="IPR036188">
    <property type="entry name" value="FAD/NAD-bd_sf"/>
</dbReference>
<gene>
    <name evidence="13" type="ORF">M408DRAFT_330733</name>
</gene>
<keyword evidence="8" id="KW-0560">Oxidoreductase</keyword>